<sequence>MHFIYFLHNCKIAFYPQPKNHPPFFLPTNYFLQNKIP</sequence>
<reference evidence="1" key="1">
    <citation type="submission" date="2023-06" db="EMBL/GenBank/DDBJ databases">
        <title>Complete Genome of Candidatus Phytoplasma asteris M8.</title>
        <authorList>
            <person name="Toth R."/>
            <person name="Ilic A.-M."/>
            <person name="Huettel B."/>
            <person name="Duduk B."/>
            <person name="Kube M."/>
        </authorList>
    </citation>
    <scope>NUCLEOTIDE SEQUENCE [LARGE SCALE GENOMIC DNA]</scope>
    <source>
        <strain evidence="1">M8</strain>
    </source>
</reference>
<name>A0ABZ3CDR9_9MOLU</name>
<dbReference type="Proteomes" id="UP001483898">
    <property type="component" value="Chromosome"/>
</dbReference>
<proteinExistence type="predicted"/>
<dbReference type="EMBL" id="CP128414">
    <property type="protein sequence ID" value="WZX02334.1"/>
    <property type="molecule type" value="Genomic_DNA"/>
</dbReference>
<keyword evidence="2" id="KW-1185">Reference proteome</keyword>
<gene>
    <name evidence="1" type="ORF">QN326_03390</name>
</gene>
<evidence type="ECO:0000313" key="1">
    <source>
        <dbReference type="EMBL" id="WZX02334.1"/>
    </source>
</evidence>
<organism evidence="1 2">
    <name type="scientific">Candidatus Phytoplasma asteris</name>
    <dbReference type="NCBI Taxonomy" id="85620"/>
    <lineage>
        <taxon>Bacteria</taxon>
        <taxon>Bacillati</taxon>
        <taxon>Mycoplasmatota</taxon>
        <taxon>Mollicutes</taxon>
        <taxon>Acholeplasmatales</taxon>
        <taxon>Acholeplasmataceae</taxon>
        <taxon>Candidatus Phytoplasma</taxon>
        <taxon>16SrI (Aster yellows group)</taxon>
    </lineage>
</organism>
<accession>A0ABZ3CDR9</accession>
<evidence type="ECO:0000313" key="2">
    <source>
        <dbReference type="Proteomes" id="UP001483898"/>
    </source>
</evidence>
<protein>
    <submittedName>
        <fullName evidence="1">Uncharacterized protein</fullName>
    </submittedName>
</protein>